<evidence type="ECO:0000256" key="4">
    <source>
        <dbReference type="ARBA" id="ARBA00022729"/>
    </source>
</evidence>
<dbReference type="RefSeq" id="WP_215487609.1">
    <property type="nucleotide sequence ID" value="NZ_BAAAPJ010000006.1"/>
</dbReference>
<comment type="similarity">
    <text evidence="2">Belongs to the bacterial solute-binding protein 5 family.</text>
</comment>
<dbReference type="InterPro" id="IPR000914">
    <property type="entry name" value="SBP_5_dom"/>
</dbReference>
<dbReference type="Proteomes" id="UP000740605">
    <property type="component" value="Unassembled WGS sequence"/>
</dbReference>
<protein>
    <submittedName>
        <fullName evidence="8">ABC transporter substrate-binding protein</fullName>
    </submittedName>
</protein>
<dbReference type="PIRSF" id="PIRSF002741">
    <property type="entry name" value="MppA"/>
    <property type="match status" value="1"/>
</dbReference>
<dbReference type="SUPFAM" id="SSF53850">
    <property type="entry name" value="Periplasmic binding protein-like II"/>
    <property type="match status" value="1"/>
</dbReference>
<comment type="caution">
    <text evidence="8">The sequence shown here is derived from an EMBL/GenBank/DDBJ whole genome shotgun (WGS) entry which is preliminary data.</text>
</comment>
<dbReference type="Gene3D" id="3.40.190.10">
    <property type="entry name" value="Periplasmic binding protein-like II"/>
    <property type="match status" value="1"/>
</dbReference>
<name>A0ABS5XV11_9MICO</name>
<keyword evidence="9" id="KW-1185">Reference proteome</keyword>
<dbReference type="InterPro" id="IPR030678">
    <property type="entry name" value="Peptide/Ni-bd"/>
</dbReference>
<feature type="chain" id="PRO_5045443942" evidence="6">
    <location>
        <begin position="32"/>
        <end position="618"/>
    </location>
</feature>
<dbReference type="EMBL" id="JAFLHG010000008">
    <property type="protein sequence ID" value="MBT8798372.1"/>
    <property type="molecule type" value="Genomic_DNA"/>
</dbReference>
<dbReference type="Pfam" id="PF00496">
    <property type="entry name" value="SBP_bac_5"/>
    <property type="match status" value="1"/>
</dbReference>
<evidence type="ECO:0000256" key="6">
    <source>
        <dbReference type="SAM" id="SignalP"/>
    </source>
</evidence>
<gene>
    <name evidence="8" type="ORF">J0P97_09845</name>
</gene>
<evidence type="ECO:0000313" key="8">
    <source>
        <dbReference type="EMBL" id="MBT8798372.1"/>
    </source>
</evidence>
<keyword evidence="5" id="KW-0472">Membrane</keyword>
<dbReference type="InterPro" id="IPR039424">
    <property type="entry name" value="SBP_5"/>
</dbReference>
<keyword evidence="3" id="KW-0813">Transport</keyword>
<reference evidence="8 9" key="1">
    <citation type="submission" date="2021-03" db="EMBL/GenBank/DDBJ databases">
        <title>Microbacterium pauli sp. nov., isolated from microfiltered milk.</title>
        <authorList>
            <person name="Bellassi P."/>
            <person name="Fontana A."/>
            <person name="Callegari M.L."/>
            <person name="Lorenzo M."/>
            <person name="Cappa F."/>
        </authorList>
    </citation>
    <scope>NUCLEOTIDE SEQUENCE [LARGE SCALE GENOMIC DNA]</scope>
    <source>
        <strain evidence="8 9">DSM 18909</strain>
    </source>
</reference>
<evidence type="ECO:0000256" key="5">
    <source>
        <dbReference type="SAM" id="Phobius"/>
    </source>
</evidence>
<evidence type="ECO:0000256" key="3">
    <source>
        <dbReference type="ARBA" id="ARBA00022448"/>
    </source>
</evidence>
<feature type="signal peptide" evidence="6">
    <location>
        <begin position="1"/>
        <end position="31"/>
    </location>
</feature>
<evidence type="ECO:0000313" key="9">
    <source>
        <dbReference type="Proteomes" id="UP000740605"/>
    </source>
</evidence>
<feature type="transmembrane region" description="Helical" evidence="5">
    <location>
        <begin position="588"/>
        <end position="609"/>
    </location>
</feature>
<dbReference type="PANTHER" id="PTHR30290:SF10">
    <property type="entry name" value="PERIPLASMIC OLIGOPEPTIDE-BINDING PROTEIN-RELATED"/>
    <property type="match status" value="1"/>
</dbReference>
<keyword evidence="5" id="KW-0812">Transmembrane</keyword>
<evidence type="ECO:0000256" key="2">
    <source>
        <dbReference type="ARBA" id="ARBA00005695"/>
    </source>
</evidence>
<dbReference type="CDD" id="cd00995">
    <property type="entry name" value="PBP2_NikA_DppA_OppA_like"/>
    <property type="match status" value="1"/>
</dbReference>
<dbReference type="Gene3D" id="3.10.105.10">
    <property type="entry name" value="Dipeptide-binding Protein, Domain 3"/>
    <property type="match status" value="1"/>
</dbReference>
<accession>A0ABS5XV11</accession>
<dbReference type="PANTHER" id="PTHR30290">
    <property type="entry name" value="PERIPLASMIC BINDING COMPONENT OF ABC TRANSPORTER"/>
    <property type="match status" value="1"/>
</dbReference>
<sequence length="618" mass="66629">MSTHPRAGLRRALTLAVAAALIALPVGAAHAAPSAATVRPAADASADPTSTASATTLRIATSGYVDSFNPFTSIYLLPTNLIRYMYENLVQNDQQDGSPTKGLADKWETEDGGKKWTYTLQDGLTWSDGEPITAADVVYTYDQMMTVPELSVANGNLVTNFDTVTATDDKTVVITLKTPQAPNPGSEIPIVPKHVWEKVSDPATFSNDSDVVGSGSFLLEDYSANQSITLKANPGFWRGAPKIDRIQYIYYTNSDAQVQALRAGEVDFVTGLTATQFDALQGADGITTHSGEGRRYSSYGLNVGMKTRDGTPFGTGNPALTEVEVRQAIRLGTDTKALLKNVLQDQGVLGTSFIPASFAKWTLPADDPVIMSYDPDAAKTKLDGAGWKEGSDGIREKDGKRLSLRLLVDADDVTEQSVAEYFVPWMKAIGIEITVESTDGDTISTRSLKGDYDIYYTGWSVNPDPDYQLGINLCSSLPTGTDGSGGTTQDGYCDPEFDAMYAQQRSELDEDQRQQIVHDMLAMNYTDTAQIALWYGNSLEAYRSDRFTDFSLQPEKDGIIANQAGYWGYLTVAPVGSSSSADAGVNPGLIVLGVVVVLAIIIAIVIALARRRRAGDRE</sequence>
<organism evidence="8 9">
    <name type="scientific">Microbacterium flavum</name>
    <dbReference type="NCBI Taxonomy" id="415216"/>
    <lineage>
        <taxon>Bacteria</taxon>
        <taxon>Bacillati</taxon>
        <taxon>Actinomycetota</taxon>
        <taxon>Actinomycetes</taxon>
        <taxon>Micrococcales</taxon>
        <taxon>Microbacteriaceae</taxon>
        <taxon>Microbacterium</taxon>
    </lineage>
</organism>
<evidence type="ECO:0000256" key="1">
    <source>
        <dbReference type="ARBA" id="ARBA00004196"/>
    </source>
</evidence>
<comment type="subcellular location">
    <subcellularLocation>
        <location evidence="1">Cell envelope</location>
    </subcellularLocation>
</comment>
<proteinExistence type="inferred from homology"/>
<keyword evidence="4 6" id="KW-0732">Signal</keyword>
<feature type="domain" description="Solute-binding protein family 5" evidence="7">
    <location>
        <begin position="100"/>
        <end position="469"/>
    </location>
</feature>
<evidence type="ECO:0000259" key="7">
    <source>
        <dbReference type="Pfam" id="PF00496"/>
    </source>
</evidence>
<keyword evidence="5" id="KW-1133">Transmembrane helix</keyword>